<name>A0A7X3H318_9GAMM</name>
<protein>
    <submittedName>
        <fullName evidence="1">Uncharacterized protein</fullName>
    </submittedName>
</protein>
<dbReference type="RefSeq" id="WP_160419646.1">
    <property type="nucleotide sequence ID" value="NZ_WTKP01000012.1"/>
</dbReference>
<dbReference type="AlphaFoldDB" id="A0A7X3H318"/>
<comment type="caution">
    <text evidence="1">The sequence shown here is derived from an EMBL/GenBank/DDBJ whole genome shotgun (WGS) entry which is preliminary data.</text>
</comment>
<dbReference type="Proteomes" id="UP000437638">
    <property type="component" value="Unassembled WGS sequence"/>
</dbReference>
<accession>A0A7X3H318</accession>
<dbReference type="EMBL" id="WTKP01000012">
    <property type="protein sequence ID" value="MWJ29304.1"/>
    <property type="molecule type" value="Genomic_DNA"/>
</dbReference>
<proteinExistence type="predicted"/>
<evidence type="ECO:0000313" key="2">
    <source>
        <dbReference type="Proteomes" id="UP000437638"/>
    </source>
</evidence>
<reference evidence="1 2" key="1">
    <citation type="submission" date="2019-12" db="EMBL/GenBank/DDBJ databases">
        <title>Halomonas rutogse sp. nov. isolated from two lakes on Tibetan Plateau.</title>
        <authorList>
            <person name="Gao P."/>
        </authorList>
    </citation>
    <scope>NUCLEOTIDE SEQUENCE [LARGE SCALE GENOMIC DNA]</scope>
    <source>
        <strain evidence="1 2">ZH2S</strain>
    </source>
</reference>
<keyword evidence="2" id="KW-1185">Reference proteome</keyword>
<organism evidence="1 2">
    <name type="scientific">Vreelandella zhuhanensis</name>
    <dbReference type="NCBI Taxonomy" id="2684210"/>
    <lineage>
        <taxon>Bacteria</taxon>
        <taxon>Pseudomonadati</taxon>
        <taxon>Pseudomonadota</taxon>
        <taxon>Gammaproteobacteria</taxon>
        <taxon>Oceanospirillales</taxon>
        <taxon>Halomonadaceae</taxon>
        <taxon>Vreelandella</taxon>
    </lineage>
</organism>
<evidence type="ECO:0000313" key="1">
    <source>
        <dbReference type="EMBL" id="MWJ29304.1"/>
    </source>
</evidence>
<gene>
    <name evidence="1" type="ORF">GPM19_14055</name>
</gene>
<sequence>MLLRYSEWENEESTDAKWWLTEQHENWATSDKEWIHEANDLPNPESLISVVDNDNEEWLVLEGYPEWAEPKALVFLSSRCSGQ</sequence>